<comment type="caution">
    <text evidence="5">The sequence shown here is derived from an EMBL/GenBank/DDBJ whole genome shotgun (WGS) entry which is preliminary data.</text>
</comment>
<dbReference type="Gene3D" id="3.40.50.1110">
    <property type="entry name" value="SGNH hydrolase"/>
    <property type="match status" value="1"/>
</dbReference>
<keyword evidence="3" id="KW-0442">Lipid degradation</keyword>
<organism evidence="5 6">
    <name type="scientific">Hibiscus sabdariffa</name>
    <name type="common">roselle</name>
    <dbReference type="NCBI Taxonomy" id="183260"/>
    <lineage>
        <taxon>Eukaryota</taxon>
        <taxon>Viridiplantae</taxon>
        <taxon>Streptophyta</taxon>
        <taxon>Embryophyta</taxon>
        <taxon>Tracheophyta</taxon>
        <taxon>Spermatophyta</taxon>
        <taxon>Magnoliopsida</taxon>
        <taxon>eudicotyledons</taxon>
        <taxon>Gunneridae</taxon>
        <taxon>Pentapetalae</taxon>
        <taxon>rosids</taxon>
        <taxon>malvids</taxon>
        <taxon>Malvales</taxon>
        <taxon>Malvaceae</taxon>
        <taxon>Malvoideae</taxon>
        <taxon>Hibiscus</taxon>
    </lineage>
</organism>
<keyword evidence="6" id="KW-1185">Reference proteome</keyword>
<dbReference type="PANTHER" id="PTHR45648">
    <property type="entry name" value="GDSL LIPASE/ACYLHYDROLASE FAMILY PROTEIN (AFU_ORTHOLOGUE AFUA_4G14700)"/>
    <property type="match status" value="1"/>
</dbReference>
<reference evidence="5 6" key="1">
    <citation type="journal article" date="2024" name="G3 (Bethesda)">
        <title>Genome assembly of Hibiscus sabdariffa L. provides insights into metabolisms of medicinal natural products.</title>
        <authorList>
            <person name="Kim T."/>
        </authorList>
    </citation>
    <scope>NUCLEOTIDE SEQUENCE [LARGE SCALE GENOMIC DNA]</scope>
    <source>
        <strain evidence="5">TK-2024</strain>
        <tissue evidence="5">Old leaves</tissue>
    </source>
</reference>
<accession>A0ABR2NND9</accession>
<evidence type="ECO:0000256" key="1">
    <source>
        <dbReference type="ARBA" id="ARBA00008668"/>
    </source>
</evidence>
<proteinExistence type="inferred from homology"/>
<dbReference type="InterPro" id="IPR001087">
    <property type="entry name" value="GDSL"/>
</dbReference>
<name>A0ABR2NND9_9ROSI</name>
<protein>
    <submittedName>
        <fullName evidence="5">Uncharacterized protein</fullName>
    </submittedName>
</protein>
<evidence type="ECO:0000256" key="2">
    <source>
        <dbReference type="ARBA" id="ARBA00022801"/>
    </source>
</evidence>
<comment type="similarity">
    <text evidence="1">Belongs to the 'GDSL' lipolytic enzyme family.</text>
</comment>
<dbReference type="Pfam" id="PF00657">
    <property type="entry name" value="Lipase_GDSL"/>
    <property type="match status" value="1"/>
</dbReference>
<gene>
    <name evidence="5" type="ORF">V6N11_013291</name>
</gene>
<dbReference type="InterPro" id="IPR051058">
    <property type="entry name" value="GDSL_Est/Lipase"/>
</dbReference>
<dbReference type="PANTHER" id="PTHR45648:SF9">
    <property type="entry name" value="PROLINE-RICH PROTEIN APG, PUTATIVE-RELATED"/>
    <property type="match status" value="1"/>
</dbReference>
<sequence length="216" mass="24665">MLPLFSFSEILWSMREIDTLAKPVFPNVNVYCSRYIIENTFIILAYDVEWRTTLLSWQSYFAKTRQDMVSTIGAPAARALLDKALYFLSVGSNDIMFGEYSFDANKYVDEVVSDFKSQLTVNFFPLSNYDFNTNSKIVVSGVPKVGCFPFDVDTHLWVHDCVASLNKIAELYNAKLKSLLEDLTKSLTGSIFVYVANYAIMEDIMNNYASYGEIQR</sequence>
<keyword evidence="2" id="KW-0378">Hydrolase</keyword>
<dbReference type="Proteomes" id="UP001396334">
    <property type="component" value="Unassembled WGS sequence"/>
</dbReference>
<evidence type="ECO:0000313" key="5">
    <source>
        <dbReference type="EMBL" id="KAK8977505.1"/>
    </source>
</evidence>
<evidence type="ECO:0000256" key="3">
    <source>
        <dbReference type="ARBA" id="ARBA00022963"/>
    </source>
</evidence>
<evidence type="ECO:0000313" key="6">
    <source>
        <dbReference type="Proteomes" id="UP001396334"/>
    </source>
</evidence>
<evidence type="ECO:0000256" key="4">
    <source>
        <dbReference type="ARBA" id="ARBA00023098"/>
    </source>
</evidence>
<dbReference type="InterPro" id="IPR036514">
    <property type="entry name" value="SGNH_hydro_sf"/>
</dbReference>
<keyword evidence="4" id="KW-0443">Lipid metabolism</keyword>
<dbReference type="EMBL" id="JBBPBN010000117">
    <property type="protein sequence ID" value="KAK8977505.1"/>
    <property type="molecule type" value="Genomic_DNA"/>
</dbReference>